<keyword evidence="1" id="KW-1133">Transmembrane helix</keyword>
<proteinExistence type="predicted"/>
<feature type="non-terminal residue" evidence="2">
    <location>
        <position position="1"/>
    </location>
</feature>
<keyword evidence="1" id="KW-0472">Membrane</keyword>
<sequence>VKVKSPSLSTPTTVCMCECETTKNKKEKGKKLAEKNTKQHKAKHAPCITERQTNLSVIIWRGVLVGCVCMCTCACLPQNTLLLLRLVGQMALAAVLAVFVLCHEHARTTLWMRALLTGSLYLVRAIVALGDLEILKRTHLLKLVLVVGLLGLCKNALLLLLSFATLQRQHDMHGAVIMYSITRQGAAVFAEVGTTTSQCAVICNTGQYLQARHGCHGGITAQAKCASLPGCVSDEELHVSNKVQK</sequence>
<evidence type="ECO:0000313" key="2">
    <source>
        <dbReference type="EMBL" id="JAQ11236.1"/>
    </source>
</evidence>
<name>A0A146LX52_LYGHE</name>
<feature type="non-terminal residue" evidence="2">
    <location>
        <position position="245"/>
    </location>
</feature>
<accession>A0A146LX52</accession>
<keyword evidence="1" id="KW-0812">Transmembrane</keyword>
<feature type="transmembrane region" description="Helical" evidence="1">
    <location>
        <begin position="83"/>
        <end position="102"/>
    </location>
</feature>
<feature type="transmembrane region" description="Helical" evidence="1">
    <location>
        <begin position="140"/>
        <end position="163"/>
    </location>
</feature>
<evidence type="ECO:0000256" key="1">
    <source>
        <dbReference type="SAM" id="Phobius"/>
    </source>
</evidence>
<gene>
    <name evidence="2" type="ORF">g.16611</name>
</gene>
<organism evidence="2">
    <name type="scientific">Lygus hesperus</name>
    <name type="common">Western plant bug</name>
    <dbReference type="NCBI Taxonomy" id="30085"/>
    <lineage>
        <taxon>Eukaryota</taxon>
        <taxon>Metazoa</taxon>
        <taxon>Ecdysozoa</taxon>
        <taxon>Arthropoda</taxon>
        <taxon>Hexapoda</taxon>
        <taxon>Insecta</taxon>
        <taxon>Pterygota</taxon>
        <taxon>Neoptera</taxon>
        <taxon>Paraneoptera</taxon>
        <taxon>Hemiptera</taxon>
        <taxon>Heteroptera</taxon>
        <taxon>Panheteroptera</taxon>
        <taxon>Cimicomorpha</taxon>
        <taxon>Miridae</taxon>
        <taxon>Mirini</taxon>
        <taxon>Lygus</taxon>
    </lineage>
</organism>
<feature type="transmembrane region" description="Helical" evidence="1">
    <location>
        <begin position="58"/>
        <end position="77"/>
    </location>
</feature>
<feature type="transmembrane region" description="Helical" evidence="1">
    <location>
        <begin position="114"/>
        <end position="134"/>
    </location>
</feature>
<dbReference type="AlphaFoldDB" id="A0A146LX52"/>
<protein>
    <submittedName>
        <fullName evidence="2">Uncharacterized protein</fullName>
    </submittedName>
</protein>
<reference evidence="2" key="1">
    <citation type="journal article" date="2016" name="Gigascience">
        <title>De novo construction of an expanded transcriptome assembly for the western tarnished plant bug, Lygus hesperus.</title>
        <authorList>
            <person name="Tassone E.E."/>
            <person name="Geib S.M."/>
            <person name="Hall B."/>
            <person name="Fabrick J.A."/>
            <person name="Brent C.S."/>
            <person name="Hull J.J."/>
        </authorList>
    </citation>
    <scope>NUCLEOTIDE SEQUENCE</scope>
</reference>
<dbReference type="EMBL" id="GDHC01007393">
    <property type="protein sequence ID" value="JAQ11236.1"/>
    <property type="molecule type" value="Transcribed_RNA"/>
</dbReference>